<comment type="caution">
    <text evidence="2">The sequence shown here is derived from an EMBL/GenBank/DDBJ whole genome shotgun (WGS) entry which is preliminary data.</text>
</comment>
<proteinExistence type="predicted"/>
<reference evidence="2 3" key="1">
    <citation type="journal article" date="2017" name="Int. J. Parasitol.">
        <title>The genome of the protozoan parasite Cystoisospora suis and a reverse vaccinology approach to identify vaccine candidates.</title>
        <authorList>
            <person name="Palmieri N."/>
            <person name="Shrestha A."/>
            <person name="Ruttkowski B."/>
            <person name="Beck T."/>
            <person name="Vogl C."/>
            <person name="Tomley F."/>
            <person name="Blake D.P."/>
            <person name="Joachim A."/>
        </authorList>
    </citation>
    <scope>NUCLEOTIDE SEQUENCE [LARGE SCALE GENOMIC DNA]</scope>
    <source>
        <strain evidence="2 3">Wien I</strain>
    </source>
</reference>
<feature type="compositionally biased region" description="Gly residues" evidence="1">
    <location>
        <begin position="294"/>
        <end position="312"/>
    </location>
</feature>
<protein>
    <submittedName>
        <fullName evidence="2">Uncharacterized protein</fullName>
    </submittedName>
</protein>
<feature type="compositionally biased region" description="Low complexity" evidence="1">
    <location>
        <begin position="349"/>
        <end position="359"/>
    </location>
</feature>
<name>A0A2C6L3V0_9APIC</name>
<gene>
    <name evidence="2" type="ORF">CSUI_003706</name>
</gene>
<dbReference type="EMBL" id="MIGC01001670">
    <property type="protein sequence ID" value="PHJ22445.1"/>
    <property type="molecule type" value="Genomic_DNA"/>
</dbReference>
<evidence type="ECO:0000313" key="2">
    <source>
        <dbReference type="EMBL" id="PHJ22445.1"/>
    </source>
</evidence>
<dbReference type="AlphaFoldDB" id="A0A2C6L3V0"/>
<organism evidence="2 3">
    <name type="scientific">Cystoisospora suis</name>
    <dbReference type="NCBI Taxonomy" id="483139"/>
    <lineage>
        <taxon>Eukaryota</taxon>
        <taxon>Sar</taxon>
        <taxon>Alveolata</taxon>
        <taxon>Apicomplexa</taxon>
        <taxon>Conoidasida</taxon>
        <taxon>Coccidia</taxon>
        <taxon>Eucoccidiorida</taxon>
        <taxon>Eimeriorina</taxon>
        <taxon>Sarcocystidae</taxon>
        <taxon>Cystoisospora</taxon>
    </lineage>
</organism>
<feature type="region of interest" description="Disordered" evidence="1">
    <location>
        <begin position="263"/>
        <end position="375"/>
    </location>
</feature>
<evidence type="ECO:0000256" key="1">
    <source>
        <dbReference type="SAM" id="MobiDB-lite"/>
    </source>
</evidence>
<dbReference type="VEuPathDB" id="ToxoDB:CSUI_003706"/>
<feature type="region of interest" description="Disordered" evidence="1">
    <location>
        <begin position="218"/>
        <end position="245"/>
    </location>
</feature>
<keyword evidence="3" id="KW-1185">Reference proteome</keyword>
<dbReference type="GeneID" id="94427112"/>
<dbReference type="OrthoDB" id="333343at2759"/>
<dbReference type="RefSeq" id="XP_067924122.1">
    <property type="nucleotide sequence ID" value="XM_068063901.1"/>
</dbReference>
<accession>A0A2C6L3V0</accession>
<feature type="compositionally biased region" description="Low complexity" evidence="1">
    <location>
        <begin position="275"/>
        <end position="284"/>
    </location>
</feature>
<feature type="compositionally biased region" description="Pro residues" evidence="1">
    <location>
        <begin position="360"/>
        <end position="375"/>
    </location>
</feature>
<evidence type="ECO:0000313" key="3">
    <source>
        <dbReference type="Proteomes" id="UP000221165"/>
    </source>
</evidence>
<sequence>MEDRRKHARSALNRVRARISTLAAFRRAAENYEIMNNKFFGYDNASFRQDSLRRQISGPPIRDPDNITQMTAEEQAFTHKKAGKKYISRGLLAEPAPFKCNSRGVTVRAGGHGLNEYARIKIADLRSAYALSLLEADMNHYRHLYWEAERKKQVQGRLKFFTAPSKKVAVPGLWLEDHAAIVEHIPQPPPDALEIERELSALPALRQAFGLMRKHQLEKLPRRRAAPTPAPAAASGDASAGKVPAAALPGKGAAAALKANAEKKIAEASQPPLTGAKPDAAPGKPGAPPPPPGGKGLPPGGKGVPPGKGPPKGGKEQGSPTGSAATGGGGTTTAAESPPTAKGPPKGPPTAGKSSAAPKGKPPPGKGKLPPPPKK</sequence>
<dbReference type="Proteomes" id="UP000221165">
    <property type="component" value="Unassembled WGS sequence"/>
</dbReference>